<accession>A0ABR3EV75</accession>
<keyword evidence="4" id="KW-1185">Reference proteome</keyword>
<dbReference type="Proteomes" id="UP001465976">
    <property type="component" value="Unassembled WGS sequence"/>
</dbReference>
<protein>
    <submittedName>
        <fullName evidence="3">Uncharacterized protein</fullName>
    </submittedName>
</protein>
<feature type="coiled-coil region" evidence="1">
    <location>
        <begin position="269"/>
        <end position="296"/>
    </location>
</feature>
<evidence type="ECO:0000256" key="2">
    <source>
        <dbReference type="SAM" id="MobiDB-lite"/>
    </source>
</evidence>
<feature type="compositionally biased region" description="Basic and acidic residues" evidence="2">
    <location>
        <begin position="443"/>
        <end position="452"/>
    </location>
</feature>
<keyword evidence="1" id="KW-0175">Coiled coil</keyword>
<evidence type="ECO:0000313" key="3">
    <source>
        <dbReference type="EMBL" id="KAL0566809.1"/>
    </source>
</evidence>
<feature type="region of interest" description="Disordered" evidence="2">
    <location>
        <begin position="440"/>
        <end position="481"/>
    </location>
</feature>
<feature type="compositionally biased region" description="Low complexity" evidence="2">
    <location>
        <begin position="169"/>
        <end position="196"/>
    </location>
</feature>
<proteinExistence type="predicted"/>
<evidence type="ECO:0000256" key="1">
    <source>
        <dbReference type="SAM" id="Coils"/>
    </source>
</evidence>
<sequence length="481" mass="54602">MNEETLANFQNEMQKAPTAEQLEEWRSIFGLLACPQCFQNRVPCLPLSGALASSTAACNNCFSKRIICGRMGQERQYHVQKLFKMDENTFRLFCTAVVNKTRSQQPPPSHPVAVSQIIDPRALSTTSSTSPPNEPPLFHIPTPIPQLQQPSLAHNFVQLNEPSQFPHVQSSDSIQYPQPSQPSSSLPNIPQNSSISQIVPNLDSKGHVNQKPNAQVTALPPTYQALQAANAKLMQEWIKMRDDRNQLAKLADFRIKQMQDSERAKQEEVLRLNTQVQSLNTQVERLTAQVESDLKRKLYLESELERMRGGGEGTRAVDYETWTLADDLRKTKEDMRKKEETHHQERRQWEERVKKKDDEISDELSRSNKLVASRSKDYLLLTSLMKSYTDLRDQIQAQPITPQPTTTERFDELSTQMRGLAEKMRGDMLGALCVDNAVQPGEQRSEDKDVPARRRLKRLRVAGPDAESDRDSDIVFLGGPS</sequence>
<feature type="region of interest" description="Disordered" evidence="2">
    <location>
        <begin position="165"/>
        <end position="209"/>
    </location>
</feature>
<feature type="region of interest" description="Disordered" evidence="2">
    <location>
        <begin position="123"/>
        <end position="145"/>
    </location>
</feature>
<comment type="caution">
    <text evidence="3">The sequence shown here is derived from an EMBL/GenBank/DDBJ whole genome shotgun (WGS) entry which is preliminary data.</text>
</comment>
<evidence type="ECO:0000313" key="4">
    <source>
        <dbReference type="Proteomes" id="UP001465976"/>
    </source>
</evidence>
<name>A0ABR3EV75_9AGAR</name>
<dbReference type="EMBL" id="JBAHYK010001767">
    <property type="protein sequence ID" value="KAL0566809.1"/>
    <property type="molecule type" value="Genomic_DNA"/>
</dbReference>
<organism evidence="3 4">
    <name type="scientific">Marasmius crinis-equi</name>
    <dbReference type="NCBI Taxonomy" id="585013"/>
    <lineage>
        <taxon>Eukaryota</taxon>
        <taxon>Fungi</taxon>
        <taxon>Dikarya</taxon>
        <taxon>Basidiomycota</taxon>
        <taxon>Agaricomycotina</taxon>
        <taxon>Agaricomycetes</taxon>
        <taxon>Agaricomycetidae</taxon>
        <taxon>Agaricales</taxon>
        <taxon>Marasmiineae</taxon>
        <taxon>Marasmiaceae</taxon>
        <taxon>Marasmius</taxon>
    </lineage>
</organism>
<feature type="region of interest" description="Disordered" evidence="2">
    <location>
        <begin position="333"/>
        <end position="365"/>
    </location>
</feature>
<gene>
    <name evidence="3" type="ORF">V5O48_015191</name>
</gene>
<reference evidence="3 4" key="1">
    <citation type="submission" date="2024-02" db="EMBL/GenBank/DDBJ databases">
        <title>A draft genome for the cacao thread blight pathogen Marasmius crinis-equi.</title>
        <authorList>
            <person name="Cohen S.P."/>
            <person name="Baruah I.K."/>
            <person name="Amoako-Attah I."/>
            <person name="Bukari Y."/>
            <person name="Meinhardt L.W."/>
            <person name="Bailey B.A."/>
        </authorList>
    </citation>
    <scope>NUCLEOTIDE SEQUENCE [LARGE SCALE GENOMIC DNA]</scope>
    <source>
        <strain evidence="3 4">GH-76</strain>
    </source>
</reference>